<proteinExistence type="predicted"/>
<protein>
    <submittedName>
        <fullName evidence="1">Uncharacterized protein</fullName>
    </submittedName>
</protein>
<sequence length="81" mass="9411">MRLLLSRRLLGGFQRSFKELIGRTPRSQSLSKVGHGELLEFCEQPVNVISSARLKTFIQRRHPMNIPTPPTSPIYYNEHMF</sequence>
<name>A0ABQ9IXB9_9CUCU</name>
<keyword evidence="2" id="KW-1185">Reference proteome</keyword>
<dbReference type="EMBL" id="JAPWTJ010002038">
    <property type="protein sequence ID" value="KAJ8968254.1"/>
    <property type="molecule type" value="Genomic_DNA"/>
</dbReference>
<reference evidence="1" key="1">
    <citation type="journal article" date="2023" name="Insect Mol. Biol.">
        <title>Genome sequencing provides insights into the evolution of gene families encoding plant cell wall-degrading enzymes in longhorned beetles.</title>
        <authorList>
            <person name="Shin N.R."/>
            <person name="Okamura Y."/>
            <person name="Kirsch R."/>
            <person name="Pauchet Y."/>
        </authorList>
    </citation>
    <scope>NUCLEOTIDE SEQUENCE</scope>
    <source>
        <strain evidence="1">MMC_N1</strain>
    </source>
</reference>
<organism evidence="1 2">
    <name type="scientific">Molorchus minor</name>
    <dbReference type="NCBI Taxonomy" id="1323400"/>
    <lineage>
        <taxon>Eukaryota</taxon>
        <taxon>Metazoa</taxon>
        <taxon>Ecdysozoa</taxon>
        <taxon>Arthropoda</taxon>
        <taxon>Hexapoda</taxon>
        <taxon>Insecta</taxon>
        <taxon>Pterygota</taxon>
        <taxon>Neoptera</taxon>
        <taxon>Endopterygota</taxon>
        <taxon>Coleoptera</taxon>
        <taxon>Polyphaga</taxon>
        <taxon>Cucujiformia</taxon>
        <taxon>Chrysomeloidea</taxon>
        <taxon>Cerambycidae</taxon>
        <taxon>Lamiinae</taxon>
        <taxon>Monochamini</taxon>
        <taxon>Molorchus</taxon>
    </lineage>
</organism>
<evidence type="ECO:0000313" key="1">
    <source>
        <dbReference type="EMBL" id="KAJ8968254.1"/>
    </source>
</evidence>
<gene>
    <name evidence="1" type="ORF">NQ317_012963</name>
</gene>
<comment type="caution">
    <text evidence="1">The sequence shown here is derived from an EMBL/GenBank/DDBJ whole genome shotgun (WGS) entry which is preliminary data.</text>
</comment>
<evidence type="ECO:0000313" key="2">
    <source>
        <dbReference type="Proteomes" id="UP001162164"/>
    </source>
</evidence>
<dbReference type="Proteomes" id="UP001162164">
    <property type="component" value="Unassembled WGS sequence"/>
</dbReference>
<accession>A0ABQ9IXB9</accession>